<protein>
    <submittedName>
        <fullName evidence="2">Uncharacterized protein</fullName>
    </submittedName>
</protein>
<dbReference type="AlphaFoldDB" id="A0A841K5K8"/>
<dbReference type="EMBL" id="JACHEH010000003">
    <property type="protein sequence ID" value="MBB6167771.1"/>
    <property type="molecule type" value="Genomic_DNA"/>
</dbReference>
<dbReference type="Proteomes" id="UP000588017">
    <property type="component" value="Unassembled WGS sequence"/>
</dbReference>
<sequence>MTLRPLELHSEPYGSTGNIGENFRRLLGAPTLDPLQTVIREAVQNIADAARPGVGPEILIRLRTLSDTQRDGLRSFILAEIPEEPGSSATISAFLEAERAVVLEICDFGTVGLGGPTRSDRIPVGTRQTNFIDFLRNIGTARDTEQGGGTYGFGKVALYRASACSTIIVDTLPDGAGPEGRRLMACHVGRSFEKPENGMRRRFTGRHWWGVRDPADGIADPATGAAASALAGHIGLPARGPGRSGTTIMILGFQTDEGDLTATGNRIIETLLWNFWPRIMRNAPAMHRFACRVMVEDREIPVPTPEDFAPFDLLCKAMSAARARKGNDVRRIESQRPQKFLGTLAIEKGPRSPRRYLTADEDVRLVPEQMHHIALMRPVELVVKYLEGNPHPDARLEWAGVFIASDEDEVEQAFADAEPPAHDDWVPDNLPKGNEKRYVNIALKRLKEIASGMGMEPISRRPGDGSGPPLARLAGRLGAVLENVGGDGAGRRRSSGGSGGGRPSRARASRPVFQRLEAGDAGRIAVFLTEVTQDALRSGAKLIASASVAVEGTTLGSVDDTVGRPDVLSVRWLDGNAEAVGDTIDLGGREGRFEIRVRVPEDCAVTADADVIPEAGT</sequence>
<feature type="region of interest" description="Disordered" evidence="1">
    <location>
        <begin position="484"/>
        <end position="511"/>
    </location>
</feature>
<keyword evidence="3" id="KW-1185">Reference proteome</keyword>
<organism evidence="2 3">
    <name type="scientific">Chelatococcus composti</name>
    <dbReference type="NCBI Taxonomy" id="1743235"/>
    <lineage>
        <taxon>Bacteria</taxon>
        <taxon>Pseudomonadati</taxon>
        <taxon>Pseudomonadota</taxon>
        <taxon>Alphaproteobacteria</taxon>
        <taxon>Hyphomicrobiales</taxon>
        <taxon>Chelatococcaceae</taxon>
        <taxon>Chelatococcus</taxon>
    </lineage>
</organism>
<evidence type="ECO:0000313" key="3">
    <source>
        <dbReference type="Proteomes" id="UP000588017"/>
    </source>
</evidence>
<dbReference type="RefSeq" id="WP_183333615.1">
    <property type="nucleotide sequence ID" value="NZ_BMHX01000003.1"/>
</dbReference>
<evidence type="ECO:0000313" key="2">
    <source>
        <dbReference type="EMBL" id="MBB6167771.1"/>
    </source>
</evidence>
<reference evidence="2 3" key="1">
    <citation type="submission" date="2020-08" db="EMBL/GenBank/DDBJ databases">
        <title>Genomic Encyclopedia of Type Strains, Phase IV (KMG-IV): sequencing the most valuable type-strain genomes for metagenomic binning, comparative biology and taxonomic classification.</title>
        <authorList>
            <person name="Goeker M."/>
        </authorList>
    </citation>
    <scope>NUCLEOTIDE SEQUENCE [LARGE SCALE GENOMIC DNA]</scope>
    <source>
        <strain evidence="2 3">DSM 101465</strain>
    </source>
</reference>
<accession>A0A841K5K8</accession>
<comment type="caution">
    <text evidence="2">The sequence shown here is derived from an EMBL/GenBank/DDBJ whole genome shotgun (WGS) entry which is preliminary data.</text>
</comment>
<gene>
    <name evidence="2" type="ORF">HNQ73_001394</name>
</gene>
<proteinExistence type="predicted"/>
<name>A0A841K5K8_9HYPH</name>
<evidence type="ECO:0000256" key="1">
    <source>
        <dbReference type="SAM" id="MobiDB-lite"/>
    </source>
</evidence>